<proteinExistence type="predicted"/>
<name>A0A2Z3LDA7_9BACT</name>
<feature type="transmembrane region" description="Helical" evidence="1">
    <location>
        <begin position="146"/>
        <end position="168"/>
    </location>
</feature>
<feature type="transmembrane region" description="Helical" evidence="1">
    <location>
        <begin position="39"/>
        <end position="59"/>
    </location>
</feature>
<dbReference type="Pfam" id="PF13328">
    <property type="entry name" value="HD_4"/>
    <property type="match status" value="1"/>
</dbReference>
<reference evidence="2 3" key="1">
    <citation type="submission" date="2018-05" db="EMBL/GenBank/DDBJ databases">
        <title>Candidatus Cardinium hertigii Genome Assembly.</title>
        <authorList>
            <person name="Showmaker K.C."/>
            <person name="Walden K.O."/>
            <person name="Fields C.J."/>
            <person name="Lambert K.N."/>
            <person name="Hudson M.E."/>
        </authorList>
    </citation>
    <scope>NUCLEOTIDE SEQUENCE [LARGE SCALE GENOMIC DNA]</scope>
    <source>
        <strain evidence="3">cHgTN10</strain>
    </source>
</reference>
<keyword evidence="1" id="KW-0472">Membrane</keyword>
<protein>
    <submittedName>
        <fullName evidence="2">Uncharacterized protein</fullName>
    </submittedName>
</protein>
<accession>A0A2Z3LDA7</accession>
<evidence type="ECO:0000313" key="2">
    <source>
        <dbReference type="EMBL" id="AWN81786.1"/>
    </source>
</evidence>
<dbReference type="Gene3D" id="1.10.3210.10">
    <property type="entry name" value="Hypothetical protein af1432"/>
    <property type="match status" value="1"/>
</dbReference>
<dbReference type="KEGG" id="cher:DK880_00460"/>
<dbReference type="RefSeq" id="WP_162534123.1">
    <property type="nucleotide sequence ID" value="NZ_CP029619.1"/>
</dbReference>
<gene>
    <name evidence="2" type="ORF">DK880_00460</name>
</gene>
<evidence type="ECO:0000256" key="1">
    <source>
        <dbReference type="SAM" id="Phobius"/>
    </source>
</evidence>
<feature type="transmembrane region" description="Helical" evidence="1">
    <location>
        <begin position="95"/>
        <end position="113"/>
    </location>
</feature>
<feature type="transmembrane region" description="Helical" evidence="1">
    <location>
        <begin position="15"/>
        <end position="33"/>
    </location>
</feature>
<keyword evidence="3" id="KW-1185">Reference proteome</keyword>
<organism evidence="2 3">
    <name type="scientific">Candidatus Cardinium hertigii</name>
    <dbReference type="NCBI Taxonomy" id="247481"/>
    <lineage>
        <taxon>Bacteria</taxon>
        <taxon>Pseudomonadati</taxon>
        <taxon>Bacteroidota</taxon>
        <taxon>Cytophagia</taxon>
        <taxon>Cytophagales</taxon>
        <taxon>Amoebophilaceae</taxon>
        <taxon>Candidatus Cardinium</taxon>
    </lineage>
</organism>
<keyword evidence="1" id="KW-1133">Transmembrane helix</keyword>
<feature type="transmembrane region" description="Helical" evidence="1">
    <location>
        <begin position="71"/>
        <end position="89"/>
    </location>
</feature>
<dbReference type="EMBL" id="CP029619">
    <property type="protein sequence ID" value="AWN81786.1"/>
    <property type="molecule type" value="Genomic_DNA"/>
</dbReference>
<dbReference type="AlphaFoldDB" id="A0A2Z3LDA7"/>
<dbReference type="SUPFAM" id="SSF109604">
    <property type="entry name" value="HD-domain/PDEase-like"/>
    <property type="match status" value="1"/>
</dbReference>
<keyword evidence="1" id="KW-0812">Transmembrane</keyword>
<dbReference type="Proteomes" id="UP000245872">
    <property type="component" value="Chromosome"/>
</dbReference>
<evidence type="ECO:0000313" key="3">
    <source>
        <dbReference type="Proteomes" id="UP000245872"/>
    </source>
</evidence>
<sequence>MIKKLIVRIGNESKVAWMALYTLLSTLLVFSIIGVQGYLIYLAVLQLAGASFLLLCYVFLSEDKIPNRLMVSFYCLSVLFSFMGTFWYWSNTVDAKHVLFLLLIPSLIILLLLPLALRRGYVFLMFVCYITTTSKLVQLWPLCQGVLYAQLGLGIFAFIVILQCESAVSARKNFHLKKQCKVKDRKDPCDHLVDAEQSNKATLIAHKGGLSDYDREYLEFEEEFLKRIAQSDVYTFEEPAEITIDELMVSVETALKKEKLRRVPRLLVIKQDAHVPDKIFCKVKTIVRLLVTAVLRMIDLDFCKRQCVHIKLSSTQLQYNFNNFMEDGSLSNIRFPAVAIAINNITVHPAALPELQTCYQDGLGDYFYSDNGIVPMYWNRSMEIIRDAAYTHYGYVEVPNCCTLLVVLPCNSANSIEDKMIAQLPLKFKESVTVKEEKASVRILESFYWYASRIIRLNAAEVGGILLLLRRCYGFQRHASGKLLYVRAVGIAETVASWVFYSYAPVYAALLYDLARYSSLPLSYLKANYDPSVFYLIEMLLRIDKQIQLRDLPSVINDCRSFGLRELILSIIYIKLAERVYDLNHAIGYTSLETVKHMVQETLSTYVELAERLQSPEIKNLLTYVAKKALENGRKK</sequence>